<dbReference type="EMBL" id="RYFI01000009">
    <property type="protein sequence ID" value="RXF73347.1"/>
    <property type="molecule type" value="Genomic_DNA"/>
</dbReference>
<dbReference type="SUPFAM" id="SSF48264">
    <property type="entry name" value="Cytochrome P450"/>
    <property type="match status" value="1"/>
</dbReference>
<accession>A0A4Q0MI96</accession>
<dbReference type="InterPro" id="IPR050196">
    <property type="entry name" value="Cytochrome_P450_Monoox"/>
</dbReference>
<keyword evidence="6 8" id="KW-0503">Monooxygenase</keyword>
<dbReference type="Proteomes" id="UP000289708">
    <property type="component" value="Unassembled WGS sequence"/>
</dbReference>
<evidence type="ECO:0000256" key="1">
    <source>
        <dbReference type="ARBA" id="ARBA00010617"/>
    </source>
</evidence>
<evidence type="ECO:0000313" key="10">
    <source>
        <dbReference type="Proteomes" id="UP000289708"/>
    </source>
</evidence>
<keyword evidence="3 7" id="KW-0479">Metal-binding</keyword>
<dbReference type="PANTHER" id="PTHR24291">
    <property type="entry name" value="CYTOCHROME P450 FAMILY 4"/>
    <property type="match status" value="1"/>
</dbReference>
<dbReference type="GO" id="GO:0004497">
    <property type="term" value="F:monooxygenase activity"/>
    <property type="evidence" value="ECO:0007669"/>
    <property type="project" value="UniProtKB-KW"/>
</dbReference>
<name>A0A4Q0MI96_9HYPH</name>
<comment type="similarity">
    <text evidence="1 8">Belongs to the cytochrome P450 family.</text>
</comment>
<evidence type="ECO:0000256" key="7">
    <source>
        <dbReference type="PIRSR" id="PIRSR602401-1"/>
    </source>
</evidence>
<dbReference type="PROSITE" id="PS00086">
    <property type="entry name" value="CYTOCHROME_P450"/>
    <property type="match status" value="1"/>
</dbReference>
<dbReference type="InterPro" id="IPR002401">
    <property type="entry name" value="Cyt_P450_E_grp-I"/>
</dbReference>
<dbReference type="Pfam" id="PF00067">
    <property type="entry name" value="p450"/>
    <property type="match status" value="1"/>
</dbReference>
<organism evidence="9 10">
    <name type="scientific">Hansschlegelia zhihuaiae</name>
    <dbReference type="NCBI Taxonomy" id="405005"/>
    <lineage>
        <taxon>Bacteria</taxon>
        <taxon>Pseudomonadati</taxon>
        <taxon>Pseudomonadota</taxon>
        <taxon>Alphaproteobacteria</taxon>
        <taxon>Hyphomicrobiales</taxon>
        <taxon>Methylopilaceae</taxon>
        <taxon>Hansschlegelia</taxon>
    </lineage>
</organism>
<keyword evidence="5 7" id="KW-0408">Iron</keyword>
<dbReference type="PANTHER" id="PTHR24291:SF50">
    <property type="entry name" value="BIFUNCTIONAL ALBAFLAVENONE MONOOXYGENASE_TERPENE SYNTHASE"/>
    <property type="match status" value="1"/>
</dbReference>
<gene>
    <name evidence="9" type="ORF">EK403_11010</name>
</gene>
<keyword evidence="10" id="KW-1185">Reference proteome</keyword>
<reference evidence="9 10" key="1">
    <citation type="submission" date="2018-12" db="EMBL/GenBank/DDBJ databases">
        <title>bacterium Hansschlegelia zhihuaiae S113.</title>
        <authorList>
            <person name="He J."/>
        </authorList>
    </citation>
    <scope>NUCLEOTIDE SEQUENCE [LARGE SCALE GENOMIC DNA]</scope>
    <source>
        <strain evidence="9 10">S 113</strain>
    </source>
</reference>
<dbReference type="Gene3D" id="1.10.630.10">
    <property type="entry name" value="Cytochrome P450"/>
    <property type="match status" value="1"/>
</dbReference>
<dbReference type="OrthoDB" id="9764248at2"/>
<protein>
    <submittedName>
        <fullName evidence="9">Cytochrome P450</fullName>
    </submittedName>
</protein>
<dbReference type="InterPro" id="IPR036396">
    <property type="entry name" value="Cyt_P450_sf"/>
</dbReference>
<evidence type="ECO:0000256" key="4">
    <source>
        <dbReference type="ARBA" id="ARBA00023002"/>
    </source>
</evidence>
<dbReference type="GO" id="GO:0005506">
    <property type="term" value="F:iron ion binding"/>
    <property type="evidence" value="ECO:0007669"/>
    <property type="project" value="InterPro"/>
</dbReference>
<dbReference type="InterPro" id="IPR001128">
    <property type="entry name" value="Cyt_P450"/>
</dbReference>
<dbReference type="AlphaFoldDB" id="A0A4Q0MI96"/>
<comment type="caution">
    <text evidence="9">The sequence shown here is derived from an EMBL/GenBank/DDBJ whole genome shotgun (WGS) entry which is preliminary data.</text>
</comment>
<dbReference type="PRINTS" id="PR00385">
    <property type="entry name" value="P450"/>
</dbReference>
<evidence type="ECO:0000256" key="8">
    <source>
        <dbReference type="RuleBase" id="RU000461"/>
    </source>
</evidence>
<evidence type="ECO:0000256" key="5">
    <source>
        <dbReference type="ARBA" id="ARBA00023004"/>
    </source>
</evidence>
<evidence type="ECO:0000256" key="2">
    <source>
        <dbReference type="ARBA" id="ARBA00022617"/>
    </source>
</evidence>
<dbReference type="GO" id="GO:0020037">
    <property type="term" value="F:heme binding"/>
    <property type="evidence" value="ECO:0007669"/>
    <property type="project" value="InterPro"/>
</dbReference>
<evidence type="ECO:0000256" key="3">
    <source>
        <dbReference type="ARBA" id="ARBA00022723"/>
    </source>
</evidence>
<proteinExistence type="inferred from homology"/>
<keyword evidence="2 7" id="KW-0349">Heme</keyword>
<keyword evidence="4 8" id="KW-0560">Oxidoreductase</keyword>
<feature type="binding site" description="axial binding residue" evidence="7">
    <location>
        <position position="407"/>
    </location>
    <ligand>
        <name>heme</name>
        <dbReference type="ChEBI" id="CHEBI:30413"/>
    </ligand>
    <ligandPart>
        <name>Fe</name>
        <dbReference type="ChEBI" id="CHEBI:18248"/>
    </ligandPart>
</feature>
<dbReference type="InterPro" id="IPR017972">
    <property type="entry name" value="Cyt_P450_CS"/>
</dbReference>
<evidence type="ECO:0000313" key="9">
    <source>
        <dbReference type="EMBL" id="RXF73347.1"/>
    </source>
</evidence>
<dbReference type="PRINTS" id="PR00463">
    <property type="entry name" value="EP450I"/>
</dbReference>
<sequence>MTYAGTIVSRGRAPAPFPRSRPLNRLGVVMALRRNPLAIWTERHFTERALAGEGLRGYGVFLADPEGIRRVLVENAANYPKDDLQRKILAPGLGQGLLVAEGELWRRTRRILAPVFTPRRVAAQASAMQGAAEAIAARLARMRPGRIVDAAEEMTRATYDVLKVTLFSNGLAGDAASFSQALTRYFNTQGVIDPLDLFDAPAFLPRIGTLRSRPALRFFEERVAAIVAERRALIEAGTEPPDDLLTALLKARDAETGMGLTEREVGANIVTFIGAGHETTANALTWSLYLLSTAPDVRDAVEAEAEAAAGSAFDLAAFPVARAVVEEAMRLYPPVALLSRQAVADDVAAGVRIPAGATVAISPWVLHRHRALWSAPDEFRPERFLPGARDAIDRFAYLPFGVGPRVCIGLGFALQEAVILLSALSRRVRLDHAGEVPPEPVQRITLRPKGGMPVRLSRR</sequence>
<comment type="cofactor">
    <cofactor evidence="7">
        <name>heme</name>
        <dbReference type="ChEBI" id="CHEBI:30413"/>
    </cofactor>
</comment>
<evidence type="ECO:0000256" key="6">
    <source>
        <dbReference type="ARBA" id="ARBA00023033"/>
    </source>
</evidence>
<dbReference type="RefSeq" id="WP_128777540.1">
    <property type="nucleotide sequence ID" value="NZ_RYFI01000009.1"/>
</dbReference>
<dbReference type="GO" id="GO:0016705">
    <property type="term" value="F:oxidoreductase activity, acting on paired donors, with incorporation or reduction of molecular oxygen"/>
    <property type="evidence" value="ECO:0007669"/>
    <property type="project" value="InterPro"/>
</dbReference>